<sequence>MKKTIYIIVGCISVVLGIIGIFVPGLPTTPFLLLSSWLFYNSSKRLHDALHRSKWLGPYLRRFQERKGVGWKTKAMSIVCMWTMISISAFAVFENWHVRLLLLGLGVIGTCSVLFIVPNARKKGEKKLENDRS</sequence>
<dbReference type="EMBL" id="QRPV01000029">
    <property type="protein sequence ID" value="RHM40232.1"/>
    <property type="molecule type" value="Genomic_DNA"/>
</dbReference>
<evidence type="ECO:0000313" key="2">
    <source>
        <dbReference type="EMBL" id="RHM40232.1"/>
    </source>
</evidence>
<reference evidence="2 3" key="1">
    <citation type="submission" date="2018-08" db="EMBL/GenBank/DDBJ databases">
        <title>A genome reference for cultivated species of the human gut microbiota.</title>
        <authorList>
            <person name="Zou Y."/>
            <person name="Xue W."/>
            <person name="Luo G."/>
        </authorList>
    </citation>
    <scope>NUCLEOTIDE SEQUENCE [LARGE SCALE GENOMIC DNA]</scope>
    <source>
        <strain evidence="2 3">AF34-33</strain>
    </source>
</reference>
<feature type="transmembrane region" description="Helical" evidence="1">
    <location>
        <begin position="6"/>
        <end position="39"/>
    </location>
</feature>
<feature type="transmembrane region" description="Helical" evidence="1">
    <location>
        <begin position="75"/>
        <end position="93"/>
    </location>
</feature>
<feature type="transmembrane region" description="Helical" evidence="1">
    <location>
        <begin position="99"/>
        <end position="117"/>
    </location>
</feature>
<dbReference type="PIRSF" id="PIRSF016789">
    <property type="entry name" value="DUF454"/>
    <property type="match status" value="1"/>
</dbReference>
<proteinExistence type="predicted"/>
<dbReference type="GO" id="GO:0005886">
    <property type="term" value="C:plasma membrane"/>
    <property type="evidence" value="ECO:0007669"/>
    <property type="project" value="TreeGrafter"/>
</dbReference>
<keyword evidence="1" id="KW-1133">Transmembrane helix</keyword>
<dbReference type="Pfam" id="PF04304">
    <property type="entry name" value="DUF454"/>
    <property type="match status" value="1"/>
</dbReference>
<name>A0A415QD73_9BACT</name>
<dbReference type="InterPro" id="IPR007401">
    <property type="entry name" value="DUF454"/>
</dbReference>
<organism evidence="2 3">
    <name type="scientific">Butyricimonas virosa</name>
    <dbReference type="NCBI Taxonomy" id="544645"/>
    <lineage>
        <taxon>Bacteria</taxon>
        <taxon>Pseudomonadati</taxon>
        <taxon>Bacteroidota</taxon>
        <taxon>Bacteroidia</taxon>
        <taxon>Bacteroidales</taxon>
        <taxon>Odoribacteraceae</taxon>
        <taxon>Butyricimonas</taxon>
    </lineage>
</organism>
<keyword evidence="1" id="KW-0472">Membrane</keyword>
<evidence type="ECO:0000313" key="3">
    <source>
        <dbReference type="Proteomes" id="UP000286038"/>
    </source>
</evidence>
<protein>
    <submittedName>
        <fullName evidence="2">DUF454 domain-containing protein</fullName>
    </submittedName>
</protein>
<dbReference type="Proteomes" id="UP000286038">
    <property type="component" value="Unassembled WGS sequence"/>
</dbReference>
<dbReference type="AlphaFoldDB" id="A0A415QD73"/>
<dbReference type="PANTHER" id="PTHR35813:SF1">
    <property type="entry name" value="INNER MEMBRANE PROTEIN YBAN"/>
    <property type="match status" value="1"/>
</dbReference>
<dbReference type="RefSeq" id="WP_117722662.1">
    <property type="nucleotide sequence ID" value="NZ_CABJDM010000029.1"/>
</dbReference>
<keyword evidence="1" id="KW-0812">Transmembrane</keyword>
<gene>
    <name evidence="2" type="ORF">DWZ68_15795</name>
</gene>
<accession>A0A415QD73</accession>
<comment type="caution">
    <text evidence="2">The sequence shown here is derived from an EMBL/GenBank/DDBJ whole genome shotgun (WGS) entry which is preliminary data.</text>
</comment>
<dbReference type="PANTHER" id="PTHR35813">
    <property type="entry name" value="INNER MEMBRANE PROTEIN YBAN"/>
    <property type="match status" value="1"/>
</dbReference>
<evidence type="ECO:0000256" key="1">
    <source>
        <dbReference type="SAM" id="Phobius"/>
    </source>
</evidence>